<reference evidence="2 3" key="1">
    <citation type="submission" date="2016-10" db="EMBL/GenBank/DDBJ databases">
        <authorList>
            <person name="de Groot N.N."/>
        </authorList>
    </citation>
    <scope>NUCLEOTIDE SEQUENCE [LARGE SCALE GENOMIC DNA]</scope>
    <source>
        <strain evidence="2 3">DSM 22789</strain>
    </source>
</reference>
<evidence type="ECO:0000313" key="2">
    <source>
        <dbReference type="EMBL" id="SFS79849.1"/>
    </source>
</evidence>
<feature type="repeat" description="TPR" evidence="1">
    <location>
        <begin position="44"/>
        <end position="77"/>
    </location>
</feature>
<keyword evidence="3" id="KW-1185">Reference proteome</keyword>
<dbReference type="InterPro" id="IPR019734">
    <property type="entry name" value="TPR_rpt"/>
</dbReference>
<evidence type="ECO:0000256" key="1">
    <source>
        <dbReference type="PROSITE-ProRule" id="PRU00339"/>
    </source>
</evidence>
<dbReference type="STRING" id="683125.SAMN05660206_10560"/>
<dbReference type="Gene3D" id="1.25.40.10">
    <property type="entry name" value="Tetratricopeptide repeat domain"/>
    <property type="match status" value="1"/>
</dbReference>
<evidence type="ECO:0000313" key="3">
    <source>
        <dbReference type="Proteomes" id="UP000198785"/>
    </source>
</evidence>
<dbReference type="AlphaFoldDB" id="A0A1I6SSL7"/>
<dbReference type="InterPro" id="IPR011990">
    <property type="entry name" value="TPR-like_helical_dom_sf"/>
</dbReference>
<gene>
    <name evidence="2" type="ORF">SAMN05660206_10560</name>
</gene>
<keyword evidence="1" id="KW-0802">TPR repeat</keyword>
<dbReference type="PROSITE" id="PS50005">
    <property type="entry name" value="TPR"/>
    <property type="match status" value="1"/>
</dbReference>
<protein>
    <submittedName>
        <fullName evidence="2">Uncharacterized protein</fullName>
    </submittedName>
</protein>
<sequence length="131" mass="16177">MDHTYRFYRALCHRMLNEYDKAETLLREELDEMEAKWGKEGVHHLELLYYGIVQYEKKEYRKAIETFDWVLRIYPQFSEAQYYKAFCLPYTERYMEAPELIQEAIANRKKGYTINEDNAIYERYPYQLRNN</sequence>
<proteinExistence type="predicted"/>
<accession>A0A1I6SSL7</accession>
<name>A0A1I6SSL7_9SPHI</name>
<dbReference type="EMBL" id="FOZZ01000005">
    <property type="protein sequence ID" value="SFS79849.1"/>
    <property type="molecule type" value="Genomic_DNA"/>
</dbReference>
<dbReference type="SUPFAM" id="SSF48452">
    <property type="entry name" value="TPR-like"/>
    <property type="match status" value="1"/>
</dbReference>
<dbReference type="Proteomes" id="UP000198785">
    <property type="component" value="Unassembled WGS sequence"/>
</dbReference>
<organism evidence="2 3">
    <name type="scientific">Sphingobacterium wenxiniae</name>
    <dbReference type="NCBI Taxonomy" id="683125"/>
    <lineage>
        <taxon>Bacteria</taxon>
        <taxon>Pseudomonadati</taxon>
        <taxon>Bacteroidota</taxon>
        <taxon>Sphingobacteriia</taxon>
        <taxon>Sphingobacteriales</taxon>
        <taxon>Sphingobacteriaceae</taxon>
        <taxon>Sphingobacterium</taxon>
    </lineage>
</organism>